<evidence type="ECO:0000313" key="2">
    <source>
        <dbReference type="Proteomes" id="UP001162880"/>
    </source>
</evidence>
<proteinExistence type="predicted"/>
<organism evidence="1 2">
    <name type="scientific">Novosphingobium album</name>
    <name type="common">ex Hu et al. 2023</name>
    <dbReference type="NCBI Taxonomy" id="2930093"/>
    <lineage>
        <taxon>Bacteria</taxon>
        <taxon>Pseudomonadati</taxon>
        <taxon>Pseudomonadota</taxon>
        <taxon>Alphaproteobacteria</taxon>
        <taxon>Sphingomonadales</taxon>
        <taxon>Sphingomonadaceae</taxon>
        <taxon>Novosphingobium</taxon>
    </lineage>
</organism>
<name>A0ABT0AXD8_9SPHN</name>
<dbReference type="RefSeq" id="WP_243990411.1">
    <property type="nucleotide sequence ID" value="NZ_JALHLE010000003.1"/>
</dbReference>
<comment type="caution">
    <text evidence="1">The sequence shown here is derived from an EMBL/GenBank/DDBJ whole genome shotgun (WGS) entry which is preliminary data.</text>
</comment>
<gene>
    <name evidence="1" type="ORF">MTR64_02560</name>
</gene>
<dbReference type="Proteomes" id="UP001162880">
    <property type="component" value="Unassembled WGS sequence"/>
</dbReference>
<keyword evidence="2" id="KW-1185">Reference proteome</keyword>
<accession>A0ABT0AXD8</accession>
<evidence type="ECO:0000313" key="1">
    <source>
        <dbReference type="EMBL" id="MCJ2177432.1"/>
    </source>
</evidence>
<sequence length="61" mass="6639">MKRRTILVLLVLTASGCSQRQPGFDERYDAASAKIGKMAEDIDARVSASEMPQDEATSADH</sequence>
<dbReference type="EMBL" id="JALHLE010000003">
    <property type="protein sequence ID" value="MCJ2177432.1"/>
    <property type="molecule type" value="Genomic_DNA"/>
</dbReference>
<dbReference type="PROSITE" id="PS51257">
    <property type="entry name" value="PROKAR_LIPOPROTEIN"/>
    <property type="match status" value="1"/>
</dbReference>
<reference evidence="1" key="1">
    <citation type="submission" date="2022-03" db="EMBL/GenBank/DDBJ databases">
        <title>Identification of a novel bacterium isolated from mangrove sediments.</title>
        <authorList>
            <person name="Pan X."/>
        </authorList>
    </citation>
    <scope>NUCLEOTIDE SEQUENCE</scope>
    <source>
        <strain evidence="1">B2580</strain>
    </source>
</reference>
<protein>
    <recommendedName>
        <fullName evidence="3">Lipoprotein</fullName>
    </recommendedName>
</protein>
<evidence type="ECO:0008006" key="3">
    <source>
        <dbReference type="Google" id="ProtNLM"/>
    </source>
</evidence>